<dbReference type="PROSITE" id="PS50158">
    <property type="entry name" value="ZF_CCHC"/>
    <property type="match status" value="1"/>
</dbReference>
<dbReference type="InterPro" id="IPR040256">
    <property type="entry name" value="At4g02000-like"/>
</dbReference>
<dbReference type="AlphaFoldDB" id="A0AAV2E4B8"/>
<proteinExistence type="predicted"/>
<keyword evidence="1" id="KW-0479">Metal-binding</keyword>
<accession>A0AAV2E4B8</accession>
<evidence type="ECO:0000313" key="5">
    <source>
        <dbReference type="Proteomes" id="UP001497516"/>
    </source>
</evidence>
<dbReference type="SUPFAM" id="SSF57756">
    <property type="entry name" value="Retrovirus zinc finger-like domains"/>
    <property type="match status" value="1"/>
</dbReference>
<feature type="domain" description="CCHC-type" evidence="3">
    <location>
        <begin position="210"/>
        <end position="225"/>
    </location>
</feature>
<dbReference type="InterPro" id="IPR036875">
    <property type="entry name" value="Znf_CCHC_sf"/>
</dbReference>
<feature type="region of interest" description="Disordered" evidence="2">
    <location>
        <begin position="335"/>
        <end position="359"/>
    </location>
</feature>
<dbReference type="EMBL" id="OZ034817">
    <property type="protein sequence ID" value="CAL1380390.1"/>
    <property type="molecule type" value="Genomic_DNA"/>
</dbReference>
<name>A0AAV2E4B8_9ROSI</name>
<evidence type="ECO:0000256" key="1">
    <source>
        <dbReference type="PROSITE-ProRule" id="PRU00047"/>
    </source>
</evidence>
<organism evidence="4 5">
    <name type="scientific">Linum trigynum</name>
    <dbReference type="NCBI Taxonomy" id="586398"/>
    <lineage>
        <taxon>Eukaryota</taxon>
        <taxon>Viridiplantae</taxon>
        <taxon>Streptophyta</taxon>
        <taxon>Embryophyta</taxon>
        <taxon>Tracheophyta</taxon>
        <taxon>Spermatophyta</taxon>
        <taxon>Magnoliopsida</taxon>
        <taxon>eudicotyledons</taxon>
        <taxon>Gunneridae</taxon>
        <taxon>Pentapetalae</taxon>
        <taxon>rosids</taxon>
        <taxon>fabids</taxon>
        <taxon>Malpighiales</taxon>
        <taxon>Linaceae</taxon>
        <taxon>Linum</taxon>
    </lineage>
</organism>
<dbReference type="GO" id="GO:0008270">
    <property type="term" value="F:zinc ion binding"/>
    <property type="evidence" value="ECO:0007669"/>
    <property type="project" value="UniProtKB-KW"/>
</dbReference>
<keyword evidence="1" id="KW-0862">Zinc</keyword>
<gene>
    <name evidence="4" type="ORF">LTRI10_LOCUS21837</name>
</gene>
<sequence>MASESDIIDKIASVSLTEEEETSIMIEDSDEEKGIEEVITELGVAGKIISGRLGSARVMKNILKEVWRLKKDFDDRINQEGIMLLRFYCYEDRDRVLLGGPWHYEKQLIVFKEIPPDLQTKEIDFSSTELWTQIRKVPLKLRNNNIATKIGGMFGSFLKWDELHSGQDSNYLRIRVSINIKKLLRRFVKLEGSQGPVSYKVAYEKLPIYCYCCGILGHMKNGCPKKLENPNSEIKEEYGICLRAESPLKRVDLKLKEEKKRMDFLWNELKEGKITKGPRSKKVEQMEKQMEGTVQDPEGRKVVTNMGIEASHEVESSEISTKKLVNELQIISFKESNTQDIEEERTSPQGNRNNESKRE</sequence>
<evidence type="ECO:0000313" key="4">
    <source>
        <dbReference type="EMBL" id="CAL1380390.1"/>
    </source>
</evidence>
<evidence type="ECO:0000256" key="2">
    <source>
        <dbReference type="SAM" id="MobiDB-lite"/>
    </source>
</evidence>
<reference evidence="4 5" key="1">
    <citation type="submission" date="2024-04" db="EMBL/GenBank/DDBJ databases">
        <authorList>
            <person name="Fracassetti M."/>
        </authorList>
    </citation>
    <scope>NUCLEOTIDE SEQUENCE [LARGE SCALE GENOMIC DNA]</scope>
</reference>
<dbReference type="PANTHER" id="PTHR31286">
    <property type="entry name" value="GLYCINE-RICH CELL WALL STRUCTURAL PROTEIN 1.8-LIKE"/>
    <property type="match status" value="1"/>
</dbReference>
<protein>
    <recommendedName>
        <fullName evidence="3">CCHC-type domain-containing protein</fullName>
    </recommendedName>
</protein>
<dbReference type="Proteomes" id="UP001497516">
    <property type="component" value="Chromosome 4"/>
</dbReference>
<dbReference type="Pfam" id="PF14392">
    <property type="entry name" value="zf-CCHC_4"/>
    <property type="match status" value="1"/>
</dbReference>
<keyword evidence="5" id="KW-1185">Reference proteome</keyword>
<dbReference type="Pfam" id="PF14111">
    <property type="entry name" value="DUF4283"/>
    <property type="match status" value="1"/>
</dbReference>
<dbReference type="InterPro" id="IPR025558">
    <property type="entry name" value="DUF4283"/>
</dbReference>
<dbReference type="GO" id="GO:0003676">
    <property type="term" value="F:nucleic acid binding"/>
    <property type="evidence" value="ECO:0007669"/>
    <property type="project" value="InterPro"/>
</dbReference>
<keyword evidence="1" id="KW-0863">Zinc-finger</keyword>
<dbReference type="InterPro" id="IPR001878">
    <property type="entry name" value="Znf_CCHC"/>
</dbReference>
<evidence type="ECO:0000259" key="3">
    <source>
        <dbReference type="PROSITE" id="PS50158"/>
    </source>
</evidence>
<dbReference type="PANTHER" id="PTHR31286:SF167">
    <property type="entry name" value="OS09G0268800 PROTEIN"/>
    <property type="match status" value="1"/>
</dbReference>
<dbReference type="InterPro" id="IPR025836">
    <property type="entry name" value="Zn_knuckle_CX2CX4HX4C"/>
</dbReference>